<dbReference type="Pfam" id="PF00378">
    <property type="entry name" value="ECH_1"/>
    <property type="match status" value="1"/>
</dbReference>
<protein>
    <submittedName>
        <fullName evidence="2">Enoyl-CoA hydratase-related protein</fullName>
    </submittedName>
</protein>
<name>A0ABT5YNQ0_9PROT</name>
<dbReference type="CDD" id="cd06558">
    <property type="entry name" value="crotonase-like"/>
    <property type="match status" value="1"/>
</dbReference>
<dbReference type="InterPro" id="IPR029045">
    <property type="entry name" value="ClpP/crotonase-like_dom_sf"/>
</dbReference>
<dbReference type="InterPro" id="IPR051683">
    <property type="entry name" value="Enoyl-CoA_Hydratase/Isomerase"/>
</dbReference>
<dbReference type="EMBL" id="JARHUD010000006">
    <property type="protein sequence ID" value="MDF2096589.1"/>
    <property type="molecule type" value="Genomic_DNA"/>
</dbReference>
<accession>A0ABT5YNQ0</accession>
<gene>
    <name evidence="2" type="ORF">P2G67_11425</name>
</gene>
<dbReference type="RefSeq" id="WP_275823168.1">
    <property type="nucleotide sequence ID" value="NZ_JARHUD010000006.1"/>
</dbReference>
<evidence type="ECO:0000313" key="3">
    <source>
        <dbReference type="Proteomes" id="UP001215503"/>
    </source>
</evidence>
<dbReference type="PANTHER" id="PTHR42964:SF1">
    <property type="entry name" value="POLYKETIDE BIOSYNTHESIS ENOYL-COA HYDRATASE PKSH-RELATED"/>
    <property type="match status" value="1"/>
</dbReference>
<evidence type="ECO:0000313" key="2">
    <source>
        <dbReference type="EMBL" id="MDF2096589.1"/>
    </source>
</evidence>
<dbReference type="Gene3D" id="3.90.226.10">
    <property type="entry name" value="2-enoyl-CoA Hydratase, Chain A, domain 1"/>
    <property type="match status" value="1"/>
</dbReference>
<comment type="caution">
    <text evidence="2">The sequence shown here is derived from an EMBL/GenBank/DDBJ whole genome shotgun (WGS) entry which is preliminary data.</text>
</comment>
<evidence type="ECO:0000256" key="1">
    <source>
        <dbReference type="ARBA" id="ARBA00005254"/>
    </source>
</evidence>
<sequence>MSEPQDDKPLFRESYDARGIARITLDRPEVHNAFNDRLIADLTATLHGIDGDETVRAVVLAAEGRSFSAGGDLKWMRATADYTAEENLRDAEALAELMRALNDLGKPTLALVQGPAYGGGVGLLACCDLVVAVETASFALSEVRLGLIPAAISPYVVAAIGARAARRYFLTGERFSAEEAHRIGLVHKVVAPDRLEDAAHRLLDELLAGGSQAQCEAKRMIFDVANAPADAALRRETAERIARIRASDEGREGLNAFLEKRKPTWTR</sequence>
<dbReference type="InterPro" id="IPR014748">
    <property type="entry name" value="Enoyl-CoA_hydra_C"/>
</dbReference>
<dbReference type="InterPro" id="IPR001753">
    <property type="entry name" value="Enoyl-CoA_hydra/iso"/>
</dbReference>
<keyword evidence="3" id="KW-1185">Reference proteome</keyword>
<proteinExistence type="inferred from homology"/>
<dbReference type="Gene3D" id="1.10.12.10">
    <property type="entry name" value="Lyase 2-enoyl-coa Hydratase, Chain A, domain 2"/>
    <property type="match status" value="1"/>
</dbReference>
<reference evidence="2 3" key="1">
    <citation type="submission" date="2023-03" db="EMBL/GenBank/DDBJ databases">
        <title>Fodinicurvata sp. CAU 1616 isolated from sea sendiment.</title>
        <authorList>
            <person name="Kim W."/>
        </authorList>
    </citation>
    <scope>NUCLEOTIDE SEQUENCE [LARGE SCALE GENOMIC DNA]</scope>
    <source>
        <strain evidence="2 3">CAU 1616</strain>
    </source>
</reference>
<organism evidence="2 3">
    <name type="scientific">Aquibaculum arenosum</name>
    <dbReference type="NCBI Taxonomy" id="3032591"/>
    <lineage>
        <taxon>Bacteria</taxon>
        <taxon>Pseudomonadati</taxon>
        <taxon>Pseudomonadota</taxon>
        <taxon>Alphaproteobacteria</taxon>
        <taxon>Rhodospirillales</taxon>
        <taxon>Rhodovibrionaceae</taxon>
        <taxon>Aquibaculum</taxon>
    </lineage>
</organism>
<comment type="similarity">
    <text evidence="1">Belongs to the enoyl-CoA hydratase/isomerase family.</text>
</comment>
<dbReference type="PANTHER" id="PTHR42964">
    <property type="entry name" value="ENOYL-COA HYDRATASE"/>
    <property type="match status" value="1"/>
</dbReference>
<dbReference type="SUPFAM" id="SSF52096">
    <property type="entry name" value="ClpP/crotonase"/>
    <property type="match status" value="1"/>
</dbReference>
<dbReference type="Proteomes" id="UP001215503">
    <property type="component" value="Unassembled WGS sequence"/>
</dbReference>